<feature type="transmembrane region" description="Helical" evidence="1">
    <location>
        <begin position="68"/>
        <end position="91"/>
    </location>
</feature>
<dbReference type="PANTHER" id="PTHR35043">
    <property type="entry name" value="TRANSCRIPTION FACTOR DOMAIN-CONTAINING PROTEIN"/>
    <property type="match status" value="1"/>
</dbReference>
<keyword evidence="1" id="KW-1133">Transmembrane helix</keyword>
<reference evidence="4" key="1">
    <citation type="journal article" date="2020" name="Stud. Mycol.">
        <title>101 Dothideomycetes genomes: A test case for predicting lifestyles and emergence of pathogens.</title>
        <authorList>
            <person name="Haridas S."/>
            <person name="Albert R."/>
            <person name="Binder M."/>
            <person name="Bloem J."/>
            <person name="LaButti K."/>
            <person name="Salamov A."/>
            <person name="Andreopoulos B."/>
            <person name="Baker S."/>
            <person name="Barry K."/>
            <person name="Bills G."/>
            <person name="Bluhm B."/>
            <person name="Cannon C."/>
            <person name="Castanera R."/>
            <person name="Culley D."/>
            <person name="Daum C."/>
            <person name="Ezra D."/>
            <person name="Gonzalez J."/>
            <person name="Henrissat B."/>
            <person name="Kuo A."/>
            <person name="Liang C."/>
            <person name="Lipzen A."/>
            <person name="Lutzoni F."/>
            <person name="Magnuson J."/>
            <person name="Mondo S."/>
            <person name="Nolan M."/>
            <person name="Ohm R."/>
            <person name="Pangilinan J."/>
            <person name="Park H.-J."/>
            <person name="Ramirez L."/>
            <person name="Alfaro M."/>
            <person name="Sun H."/>
            <person name="Tritt A."/>
            <person name="Yoshinaga Y."/>
            <person name="Zwiers L.-H."/>
            <person name="Turgeon B."/>
            <person name="Goodwin S."/>
            <person name="Spatafora J."/>
            <person name="Crous P."/>
            <person name="Grigoriev I."/>
        </authorList>
    </citation>
    <scope>NUCLEOTIDE SEQUENCE [LARGE SCALE GENOMIC DNA]</scope>
    <source>
        <strain evidence="4">CECT 20119</strain>
    </source>
</reference>
<feature type="chain" id="PRO_5025355049" evidence="2">
    <location>
        <begin position="22"/>
        <end position="441"/>
    </location>
</feature>
<feature type="transmembrane region" description="Helical" evidence="1">
    <location>
        <begin position="326"/>
        <end position="345"/>
    </location>
</feature>
<evidence type="ECO:0000313" key="4">
    <source>
        <dbReference type="Proteomes" id="UP000799538"/>
    </source>
</evidence>
<feature type="transmembrane region" description="Helical" evidence="1">
    <location>
        <begin position="396"/>
        <end position="415"/>
    </location>
</feature>
<keyword evidence="1" id="KW-0812">Transmembrane</keyword>
<gene>
    <name evidence="3" type="ORF">BDZ85DRAFT_289801</name>
</gene>
<dbReference type="Proteomes" id="UP000799538">
    <property type="component" value="Unassembled WGS sequence"/>
</dbReference>
<name>A0A6A6GBW8_9PEZI</name>
<protein>
    <submittedName>
        <fullName evidence="3">Uncharacterized protein</fullName>
    </submittedName>
</protein>
<feature type="transmembrane region" description="Helical" evidence="1">
    <location>
        <begin position="294"/>
        <end position="314"/>
    </location>
</feature>
<feature type="signal peptide" evidence="2">
    <location>
        <begin position="1"/>
        <end position="21"/>
    </location>
</feature>
<proteinExistence type="predicted"/>
<dbReference type="PANTHER" id="PTHR35043:SF8">
    <property type="entry name" value="DUF4220 DOMAIN-CONTAINING PROTEIN"/>
    <property type="match status" value="1"/>
</dbReference>
<dbReference type="OrthoDB" id="9451547at2759"/>
<feature type="transmembrane region" description="Helical" evidence="1">
    <location>
        <begin position="36"/>
        <end position="56"/>
    </location>
</feature>
<keyword evidence="1" id="KW-0472">Membrane</keyword>
<evidence type="ECO:0000313" key="3">
    <source>
        <dbReference type="EMBL" id="KAF2223226.1"/>
    </source>
</evidence>
<evidence type="ECO:0000256" key="2">
    <source>
        <dbReference type="SAM" id="SignalP"/>
    </source>
</evidence>
<dbReference type="EMBL" id="ML992507">
    <property type="protein sequence ID" value="KAF2223226.1"/>
    <property type="molecule type" value="Genomic_DNA"/>
</dbReference>
<dbReference type="AlphaFoldDB" id="A0A6A6GBW8"/>
<organism evidence="3 4">
    <name type="scientific">Elsinoe ampelina</name>
    <dbReference type="NCBI Taxonomy" id="302913"/>
    <lineage>
        <taxon>Eukaryota</taxon>
        <taxon>Fungi</taxon>
        <taxon>Dikarya</taxon>
        <taxon>Ascomycota</taxon>
        <taxon>Pezizomycotina</taxon>
        <taxon>Dothideomycetes</taxon>
        <taxon>Dothideomycetidae</taxon>
        <taxon>Myriangiales</taxon>
        <taxon>Elsinoaceae</taxon>
        <taxon>Elsinoe</taxon>
    </lineage>
</organism>
<sequence length="441" mass="50565">MSSFYLALLTLFVLFHGRVSGWVDETGLRGTSDILWTSLVTTFLATYTILCLNVPSRGESWVWPLARRFLWMGVAMLGPEFVLAAASGQWAAATRSVEAFKIAGYPQWTMRHAFFADMGGIELNARDSPPFRINATHLHWLVTQGYLPFPDIPLEEIWDKSKFDSVAKLITLLQVSYLILQCVARGIQHLTITTLELFALAIVVCAIPISFCWRHKPVDFKLPMKLHMATSISDLLCAAGDEAARPYQQTPLDFIDDLKPSWSLNIQTYVHMPIPPFERPIPRFGNDRFPWLELPHSTALSVATLLYAGIHLFAWNWSFPSQTESILWRISSMIMVGSTVAFWVVETVAVWYRWNGGERYWFQLWGQLEEYERLQAEREKKSKLDGRPPFPLKSEFWVMFCLALVYGSARLYLFVEAFWGLRALEPSAYVAIDWLKIIPHV</sequence>
<evidence type="ECO:0000256" key="1">
    <source>
        <dbReference type="SAM" id="Phobius"/>
    </source>
</evidence>
<keyword evidence="2" id="KW-0732">Signal</keyword>
<accession>A0A6A6GBW8</accession>
<keyword evidence="4" id="KW-1185">Reference proteome</keyword>